<dbReference type="EMBL" id="CBXV010000004">
    <property type="protein sequence ID" value="CDM64945.1"/>
    <property type="molecule type" value="Genomic_DNA"/>
</dbReference>
<protein>
    <submittedName>
        <fullName evidence="2">Uncharacterized protein</fullName>
    </submittedName>
</protein>
<dbReference type="AlphaFoldDB" id="A0A0B6WXP5"/>
<dbReference type="RefSeq" id="WP_060635343.1">
    <property type="nucleotide sequence ID" value="NZ_CBXV010000004.1"/>
</dbReference>
<feature type="transmembrane region" description="Helical" evidence="1">
    <location>
        <begin position="251"/>
        <end position="271"/>
    </location>
</feature>
<evidence type="ECO:0000256" key="1">
    <source>
        <dbReference type="SAM" id="Phobius"/>
    </source>
</evidence>
<feature type="transmembrane region" description="Helical" evidence="1">
    <location>
        <begin position="55"/>
        <end position="75"/>
    </location>
</feature>
<dbReference type="STRING" id="454194.PYK22_00941"/>
<dbReference type="Proteomes" id="UP000031518">
    <property type="component" value="Unassembled WGS sequence"/>
</dbReference>
<dbReference type="InterPro" id="IPR036197">
    <property type="entry name" value="NarG-like_sf"/>
</dbReference>
<feature type="transmembrane region" description="Helical" evidence="1">
    <location>
        <begin position="180"/>
        <end position="204"/>
    </location>
</feature>
<name>A0A0B6WXP5_9BACT</name>
<feature type="transmembrane region" description="Helical" evidence="1">
    <location>
        <begin position="225"/>
        <end position="245"/>
    </location>
</feature>
<keyword evidence="1" id="KW-0472">Membrane</keyword>
<sequence>MGASGVELRTDKRPGRGATANEKVRALLWSALGSLALTVLIVIGSRNLEHYDAALFGYTVASVVAFGAIIFRYAIWLRRPATRRYWLRGWQLFLDPKNLAANLRSIIATGFGNLVAQRFIMRRSRARWLMHALIMWGCIISALVTFPLVFGWIHFELEGARAYRAYLFGFPTVAVDGRSIVGWVTFHVLDFTAIMVIAGCAIAIHRRLRDRGAIAMQQFALDFAPHLLLIAISVSGLMLTVSSLWLGGYMYSFISLAHQALVIMTLFYLPFGKFFHIVQRPASIGVELYQNRGREMVQARCARCGAEFVAQAWLDDLKGVVRELGFDYRLKNGRTLQDYCPRCKRVMRGLAYAALAQRLERD</sequence>
<gene>
    <name evidence="2" type="ORF">PYK22_00941</name>
</gene>
<evidence type="ECO:0000313" key="2">
    <source>
        <dbReference type="EMBL" id="CDM64945.1"/>
    </source>
</evidence>
<keyword evidence="3" id="KW-1185">Reference proteome</keyword>
<reference evidence="2 3" key="2">
    <citation type="submission" date="2015-01" db="EMBL/GenBank/DDBJ databases">
        <title>Complete genome sequence of Pyrinomonas methylaliphatogenes type strain K22T.</title>
        <authorList>
            <person name="Lee K.C.Y."/>
            <person name="Power J.F."/>
            <person name="Dunfield P.F."/>
            <person name="Morgan X.C."/>
            <person name="Huttenhower C."/>
            <person name="Stott M.B."/>
        </authorList>
    </citation>
    <scope>NUCLEOTIDE SEQUENCE [LARGE SCALE GENOMIC DNA]</scope>
    <source>
        <strain evidence="2 3">K22</strain>
    </source>
</reference>
<feature type="transmembrane region" description="Helical" evidence="1">
    <location>
        <begin position="26"/>
        <end position="43"/>
    </location>
</feature>
<accession>A0A0B6WXP5</accession>
<dbReference type="OrthoDB" id="9773404at2"/>
<dbReference type="SUPFAM" id="SSF103501">
    <property type="entry name" value="Respiratory nitrate reductase 1 gamma chain"/>
    <property type="match status" value="1"/>
</dbReference>
<evidence type="ECO:0000313" key="3">
    <source>
        <dbReference type="Proteomes" id="UP000031518"/>
    </source>
</evidence>
<organism evidence="2 3">
    <name type="scientific">Pyrinomonas methylaliphatogenes</name>
    <dbReference type="NCBI Taxonomy" id="454194"/>
    <lineage>
        <taxon>Bacteria</taxon>
        <taxon>Pseudomonadati</taxon>
        <taxon>Acidobacteriota</taxon>
        <taxon>Blastocatellia</taxon>
        <taxon>Blastocatellales</taxon>
        <taxon>Pyrinomonadaceae</taxon>
        <taxon>Pyrinomonas</taxon>
    </lineage>
</organism>
<keyword evidence="1" id="KW-1133">Transmembrane helix</keyword>
<reference evidence="2 3" key="1">
    <citation type="submission" date="2013-12" db="EMBL/GenBank/DDBJ databases">
        <authorList>
            <person name="Stott M."/>
        </authorList>
    </citation>
    <scope>NUCLEOTIDE SEQUENCE [LARGE SCALE GENOMIC DNA]</scope>
    <source>
        <strain evidence="2 3">K22</strain>
    </source>
</reference>
<keyword evidence="1" id="KW-0812">Transmembrane</keyword>
<proteinExistence type="predicted"/>
<feature type="transmembrane region" description="Helical" evidence="1">
    <location>
        <begin position="128"/>
        <end position="153"/>
    </location>
</feature>
<dbReference type="Gene3D" id="1.20.950.20">
    <property type="entry name" value="Transmembrane di-heme cytochromes, Chain C"/>
    <property type="match status" value="1"/>
</dbReference>